<dbReference type="InterPro" id="IPR052542">
    <property type="entry name" value="Cholesterol_Oxidase"/>
</dbReference>
<keyword evidence="6" id="KW-0443">Lipid metabolism</keyword>
<dbReference type="PANTHER" id="PTHR47470">
    <property type="entry name" value="CHOLESTEROL OXIDASE"/>
    <property type="match status" value="1"/>
</dbReference>
<sequence>MQAAYDVVVVGSGFGGAVSALRVAQAGKSVLVLERGKDYSALNFPRDMQDVNSVLWQYPNKPESRGLFDIRFFSDVGVTCSSGVGGGSLIYSNIHIRPDSSLFDSPRWPNDINLDSLTPYYDKVAAMLDVSPIPQDVLLPKRDAFWKCANHLKVDAFDPDQAVSWQKCQHCGECAFGCKHKAKNSLQDNYLQQAVDLGVEIQDESLVTIIEPTFKGYYVHYRDLTNGGLKKQVKARRVILAAGTLGTNEILFRNRDSYKTLGDLSVTLGRGFSVNGDFLGTIQSAPTLAEPWLGPDVTSVMKFESSSGPITLALPTFNRAAQTLLASLGQRDGRFLRFIGPIIWRFLPTILPWAMGKGFLTKPMDPPGPHAGPAEQFTNLFAMGRDNANGRLLFHKNQLDIEWNFYDENKAMIQSMLKVMNEIADFYGGRFSPFVTWNMSHKPYTAHPLGGCLMADSIKEGVISSTGEVHDYPGLYVCDGAMIPTAIGYHPVMTITALAERNVGALVDSL</sequence>
<dbReference type="InterPro" id="IPR007867">
    <property type="entry name" value="GMC_OxRtase_C"/>
</dbReference>
<organism evidence="18">
    <name type="scientific">hydrothermal vent metagenome</name>
    <dbReference type="NCBI Taxonomy" id="652676"/>
    <lineage>
        <taxon>unclassified sequences</taxon>
        <taxon>metagenomes</taxon>
        <taxon>ecological metagenomes</taxon>
    </lineage>
</organism>
<dbReference type="SUPFAM" id="SSF51905">
    <property type="entry name" value="FAD/NAD(P)-binding domain"/>
    <property type="match status" value="1"/>
</dbReference>
<dbReference type="PANTHER" id="PTHR47470:SF1">
    <property type="entry name" value="FAD-DEPENDENT OXIDOREDUCTASE 2 FAD BINDING DOMAIN-CONTAINING PROTEIN"/>
    <property type="match status" value="1"/>
</dbReference>
<feature type="domain" description="Glucose-methanol-choline oxidoreductase C-terminal" evidence="17">
    <location>
        <begin position="444"/>
        <end position="499"/>
    </location>
</feature>
<name>A0A3B0XR38_9ZZZZ</name>
<dbReference type="InterPro" id="IPR003953">
    <property type="entry name" value="FAD-dep_OxRdtase_2_FAD-bd"/>
</dbReference>
<evidence type="ECO:0000259" key="16">
    <source>
        <dbReference type="Pfam" id="PF00890"/>
    </source>
</evidence>
<evidence type="ECO:0000259" key="15">
    <source>
        <dbReference type="Pfam" id="PF00732"/>
    </source>
</evidence>
<dbReference type="InterPro" id="IPR036188">
    <property type="entry name" value="FAD/NAD-bd_sf"/>
</dbReference>
<evidence type="ECO:0000256" key="3">
    <source>
        <dbReference type="ARBA" id="ARBA00022630"/>
    </source>
</evidence>
<keyword evidence="7" id="KW-1207">Sterol metabolism</keyword>
<dbReference type="GO" id="GO:0050660">
    <property type="term" value="F:flavin adenine dinucleotide binding"/>
    <property type="evidence" value="ECO:0007669"/>
    <property type="project" value="InterPro"/>
</dbReference>
<proteinExistence type="predicted"/>
<evidence type="ECO:0000259" key="17">
    <source>
        <dbReference type="Pfam" id="PF05199"/>
    </source>
</evidence>
<evidence type="ECO:0000256" key="1">
    <source>
        <dbReference type="ARBA" id="ARBA00001974"/>
    </source>
</evidence>
<evidence type="ECO:0000256" key="14">
    <source>
        <dbReference type="ARBA" id="ARBA00049778"/>
    </source>
</evidence>
<evidence type="ECO:0000256" key="12">
    <source>
        <dbReference type="ARBA" id="ARBA00049723"/>
    </source>
</evidence>
<evidence type="ECO:0000256" key="10">
    <source>
        <dbReference type="ARBA" id="ARBA00038856"/>
    </source>
</evidence>
<evidence type="ECO:0000313" key="18">
    <source>
        <dbReference type="EMBL" id="VAW70895.1"/>
    </source>
</evidence>
<evidence type="ECO:0000256" key="9">
    <source>
        <dbReference type="ARBA" id="ARBA00023235"/>
    </source>
</evidence>
<keyword evidence="8" id="KW-0753">Steroid metabolism</keyword>
<evidence type="ECO:0000256" key="6">
    <source>
        <dbReference type="ARBA" id="ARBA00023098"/>
    </source>
</evidence>
<dbReference type="EC" id="5.3.3.1" evidence="10"/>
<dbReference type="Pfam" id="PF00890">
    <property type="entry name" value="FAD_binding_2"/>
    <property type="match status" value="1"/>
</dbReference>
<dbReference type="GO" id="GO:0008203">
    <property type="term" value="P:cholesterol metabolic process"/>
    <property type="evidence" value="ECO:0007669"/>
    <property type="project" value="UniProtKB-KW"/>
</dbReference>
<dbReference type="GO" id="GO:0016995">
    <property type="term" value="F:cholesterol oxidase activity"/>
    <property type="evidence" value="ECO:0007669"/>
    <property type="project" value="UniProtKB-EC"/>
</dbReference>
<feature type="domain" description="Glucose-methanol-choline oxidoreductase N-terminal" evidence="15">
    <location>
        <begin position="79"/>
        <end position="252"/>
    </location>
</feature>
<evidence type="ECO:0000256" key="2">
    <source>
        <dbReference type="ARBA" id="ARBA00022548"/>
    </source>
</evidence>
<keyword evidence="3" id="KW-0285">Flavoprotein</keyword>
<evidence type="ECO:0000256" key="7">
    <source>
        <dbReference type="ARBA" id="ARBA00023166"/>
    </source>
</evidence>
<keyword evidence="4" id="KW-0274">FAD</keyword>
<dbReference type="EC" id="1.1.3.6" evidence="12"/>
<evidence type="ECO:0000256" key="13">
    <source>
        <dbReference type="ARBA" id="ARBA00049744"/>
    </source>
</evidence>
<dbReference type="Gene3D" id="3.50.50.60">
    <property type="entry name" value="FAD/NAD(P)-binding domain"/>
    <property type="match status" value="3"/>
</dbReference>
<dbReference type="EMBL" id="UOFL01000003">
    <property type="protein sequence ID" value="VAW70895.1"/>
    <property type="molecule type" value="Genomic_DNA"/>
</dbReference>
<evidence type="ECO:0000256" key="5">
    <source>
        <dbReference type="ARBA" id="ARBA00023002"/>
    </source>
</evidence>
<evidence type="ECO:0000256" key="8">
    <source>
        <dbReference type="ARBA" id="ARBA00023221"/>
    </source>
</evidence>
<reference evidence="18" key="1">
    <citation type="submission" date="2018-06" db="EMBL/GenBank/DDBJ databases">
        <authorList>
            <person name="Zhirakovskaya E."/>
        </authorList>
    </citation>
    <scope>NUCLEOTIDE SEQUENCE</scope>
</reference>
<dbReference type="Pfam" id="PF05199">
    <property type="entry name" value="GMC_oxred_C"/>
    <property type="match status" value="1"/>
</dbReference>
<evidence type="ECO:0000256" key="4">
    <source>
        <dbReference type="ARBA" id="ARBA00022827"/>
    </source>
</evidence>
<accession>A0A3B0XR38</accession>
<protein>
    <recommendedName>
        <fullName evidence="13">Cholesterol oxidase</fullName>
        <ecNumber evidence="12">1.1.3.6</ecNumber>
        <ecNumber evidence="10">5.3.3.1</ecNumber>
    </recommendedName>
    <alternativeName>
        <fullName evidence="14">Cholesterol isomerase</fullName>
    </alternativeName>
</protein>
<evidence type="ECO:0000256" key="11">
    <source>
        <dbReference type="ARBA" id="ARBA00049645"/>
    </source>
</evidence>
<dbReference type="GO" id="GO:0004769">
    <property type="term" value="F:steroid Delta-isomerase activity"/>
    <property type="evidence" value="ECO:0007669"/>
    <property type="project" value="UniProtKB-EC"/>
</dbReference>
<dbReference type="InterPro" id="IPR000172">
    <property type="entry name" value="GMC_OxRdtase_N"/>
</dbReference>
<keyword evidence="2" id="KW-0153">Cholesterol metabolism</keyword>
<gene>
    <name evidence="18" type="ORF">MNBD_GAMMA12-340</name>
</gene>
<comment type="cofactor">
    <cofactor evidence="1">
        <name>FAD</name>
        <dbReference type="ChEBI" id="CHEBI:57692"/>
    </cofactor>
</comment>
<keyword evidence="9" id="KW-0413">Isomerase</keyword>
<keyword evidence="5" id="KW-0560">Oxidoreductase</keyword>
<dbReference type="AlphaFoldDB" id="A0A3B0XR38"/>
<comment type="pathway">
    <text evidence="11">Steroid metabolism; cholesterol degradation.</text>
</comment>
<feature type="domain" description="FAD-dependent oxidoreductase 2 FAD-binding" evidence="16">
    <location>
        <begin position="6"/>
        <end position="38"/>
    </location>
</feature>
<dbReference type="Pfam" id="PF00732">
    <property type="entry name" value="GMC_oxred_N"/>
    <property type="match status" value="1"/>
</dbReference>